<dbReference type="InterPro" id="IPR003609">
    <property type="entry name" value="Pan_app"/>
</dbReference>
<dbReference type="Proteomes" id="UP000507470">
    <property type="component" value="Unassembled WGS sequence"/>
</dbReference>
<evidence type="ECO:0000313" key="3">
    <source>
        <dbReference type="Proteomes" id="UP000507470"/>
    </source>
</evidence>
<dbReference type="AlphaFoldDB" id="A0A6J8BVK3"/>
<evidence type="ECO:0000259" key="1">
    <source>
        <dbReference type="Pfam" id="PF00024"/>
    </source>
</evidence>
<dbReference type="Pfam" id="PF00024">
    <property type="entry name" value="PAN_1"/>
    <property type="match status" value="1"/>
</dbReference>
<sequence length="238" mass="27262">MFYQMIYSILAAATFMLLRISSMKINLQKFEIETNTRIVPTNSSIRTLIAKTFLECASSCTSIAKCYSANHESVTGQCHLYSAHFPHKETSVGENMIKKTGLCNGTMGYNYEANLILSYKAFINRKNHSIAKATCKADGAHLLLISSVQVYNWAVNLMAANDMSHIYFQCERVNKYSPFLDDEGIELIYFNWDEAHPATDIFNVRMERPHLWRQAPVPPAMNIFVRYIRLFSAKVRLF</sequence>
<dbReference type="Gene3D" id="3.10.100.10">
    <property type="entry name" value="Mannose-Binding Protein A, subunit A"/>
    <property type="match status" value="1"/>
</dbReference>
<name>A0A6J8BVK3_MYTCO</name>
<dbReference type="CDD" id="cd00037">
    <property type="entry name" value="CLECT"/>
    <property type="match status" value="1"/>
</dbReference>
<gene>
    <name evidence="2" type="ORF">MCOR_22629</name>
</gene>
<reference evidence="2 3" key="1">
    <citation type="submission" date="2020-06" db="EMBL/GenBank/DDBJ databases">
        <authorList>
            <person name="Li R."/>
            <person name="Bekaert M."/>
        </authorList>
    </citation>
    <scope>NUCLEOTIDE SEQUENCE [LARGE SCALE GENOMIC DNA]</scope>
    <source>
        <strain evidence="3">wild</strain>
    </source>
</reference>
<dbReference type="SUPFAM" id="SSF56436">
    <property type="entry name" value="C-type lectin-like"/>
    <property type="match status" value="1"/>
</dbReference>
<evidence type="ECO:0000313" key="2">
    <source>
        <dbReference type="EMBL" id="CAC5387271.1"/>
    </source>
</evidence>
<dbReference type="OrthoDB" id="6045058at2759"/>
<dbReference type="EMBL" id="CACVKT020003995">
    <property type="protein sequence ID" value="CAC5387271.1"/>
    <property type="molecule type" value="Genomic_DNA"/>
</dbReference>
<organism evidence="2 3">
    <name type="scientific">Mytilus coruscus</name>
    <name type="common">Sea mussel</name>
    <dbReference type="NCBI Taxonomy" id="42192"/>
    <lineage>
        <taxon>Eukaryota</taxon>
        <taxon>Metazoa</taxon>
        <taxon>Spiralia</taxon>
        <taxon>Lophotrochozoa</taxon>
        <taxon>Mollusca</taxon>
        <taxon>Bivalvia</taxon>
        <taxon>Autobranchia</taxon>
        <taxon>Pteriomorphia</taxon>
        <taxon>Mytilida</taxon>
        <taxon>Mytiloidea</taxon>
        <taxon>Mytilidae</taxon>
        <taxon>Mytilinae</taxon>
        <taxon>Mytilus</taxon>
    </lineage>
</organism>
<dbReference type="InterPro" id="IPR016187">
    <property type="entry name" value="CTDL_fold"/>
</dbReference>
<protein>
    <recommendedName>
        <fullName evidence="1">Apple domain-containing protein</fullName>
    </recommendedName>
</protein>
<accession>A0A6J8BVK3</accession>
<feature type="domain" description="Apple" evidence="1">
    <location>
        <begin position="43"/>
        <end position="83"/>
    </location>
</feature>
<keyword evidence="3" id="KW-1185">Reference proteome</keyword>
<proteinExistence type="predicted"/>
<dbReference type="Gene3D" id="3.50.4.10">
    <property type="entry name" value="Hepatocyte Growth Factor"/>
    <property type="match status" value="1"/>
</dbReference>
<dbReference type="InterPro" id="IPR016186">
    <property type="entry name" value="C-type_lectin-like/link_sf"/>
</dbReference>